<feature type="compositionally biased region" description="Polar residues" evidence="1">
    <location>
        <begin position="46"/>
        <end position="62"/>
    </location>
</feature>
<protein>
    <submittedName>
        <fullName evidence="2">Uncharacterized protein</fullName>
    </submittedName>
</protein>
<reference evidence="2 3" key="1">
    <citation type="journal article" date="2018" name="Front. Microbiol.">
        <title>Genome-Wide Analysis of Corynespora cassiicola Leaf Fall Disease Putative Effectors.</title>
        <authorList>
            <person name="Lopez D."/>
            <person name="Ribeiro S."/>
            <person name="Label P."/>
            <person name="Fumanal B."/>
            <person name="Venisse J.S."/>
            <person name="Kohler A."/>
            <person name="de Oliveira R.R."/>
            <person name="Labutti K."/>
            <person name="Lipzen A."/>
            <person name="Lail K."/>
            <person name="Bauer D."/>
            <person name="Ohm R.A."/>
            <person name="Barry K.W."/>
            <person name="Spatafora J."/>
            <person name="Grigoriev I.V."/>
            <person name="Martin F.M."/>
            <person name="Pujade-Renaud V."/>
        </authorList>
    </citation>
    <scope>NUCLEOTIDE SEQUENCE [LARGE SCALE GENOMIC DNA]</scope>
    <source>
        <strain evidence="2 3">Philippines</strain>
    </source>
</reference>
<evidence type="ECO:0000313" key="2">
    <source>
        <dbReference type="EMBL" id="PSN59242.1"/>
    </source>
</evidence>
<dbReference type="Proteomes" id="UP000240883">
    <property type="component" value="Unassembled WGS sequence"/>
</dbReference>
<gene>
    <name evidence="2" type="ORF">BS50DRAFT_260348</name>
</gene>
<keyword evidence="3" id="KW-1185">Reference proteome</keyword>
<name>A0A2T2N1D7_CORCC</name>
<evidence type="ECO:0000313" key="3">
    <source>
        <dbReference type="Proteomes" id="UP000240883"/>
    </source>
</evidence>
<dbReference type="AlphaFoldDB" id="A0A2T2N1D7"/>
<sequence>MMWGCPASSRSYPGAISTEERFTADFSVTSSTAFAPLRDGSDSHIVRSSPTLDMAQNYQDPA</sequence>
<accession>A0A2T2N1D7</accession>
<feature type="region of interest" description="Disordered" evidence="1">
    <location>
        <begin position="39"/>
        <end position="62"/>
    </location>
</feature>
<evidence type="ECO:0000256" key="1">
    <source>
        <dbReference type="SAM" id="MobiDB-lite"/>
    </source>
</evidence>
<organism evidence="2 3">
    <name type="scientific">Corynespora cassiicola Philippines</name>
    <dbReference type="NCBI Taxonomy" id="1448308"/>
    <lineage>
        <taxon>Eukaryota</taxon>
        <taxon>Fungi</taxon>
        <taxon>Dikarya</taxon>
        <taxon>Ascomycota</taxon>
        <taxon>Pezizomycotina</taxon>
        <taxon>Dothideomycetes</taxon>
        <taxon>Pleosporomycetidae</taxon>
        <taxon>Pleosporales</taxon>
        <taxon>Corynesporascaceae</taxon>
        <taxon>Corynespora</taxon>
    </lineage>
</organism>
<proteinExistence type="predicted"/>
<dbReference type="EMBL" id="KZ678160">
    <property type="protein sequence ID" value="PSN59242.1"/>
    <property type="molecule type" value="Genomic_DNA"/>
</dbReference>